<evidence type="ECO:0000313" key="4">
    <source>
        <dbReference type="EMBL" id="QDU60038.1"/>
    </source>
</evidence>
<proteinExistence type="predicted"/>
<dbReference type="Pfam" id="PF13229">
    <property type="entry name" value="Beta_helix"/>
    <property type="match status" value="1"/>
</dbReference>
<evidence type="ECO:0000259" key="3">
    <source>
        <dbReference type="Pfam" id="PF13229"/>
    </source>
</evidence>
<dbReference type="InterPro" id="IPR011050">
    <property type="entry name" value="Pectin_lyase_fold/virulence"/>
</dbReference>
<name>A0A518AZ77_9BACT</name>
<dbReference type="EMBL" id="CP036279">
    <property type="protein sequence ID" value="QDU60038.1"/>
    <property type="molecule type" value="Genomic_DNA"/>
</dbReference>
<dbReference type="RefSeq" id="WP_145255250.1">
    <property type="nucleotide sequence ID" value="NZ_CP036279.1"/>
</dbReference>
<accession>A0A518AZ77</accession>
<evidence type="ECO:0000313" key="5">
    <source>
        <dbReference type="Proteomes" id="UP000317093"/>
    </source>
</evidence>
<dbReference type="KEGG" id="knv:Pan216_08750"/>
<evidence type="ECO:0008006" key="6">
    <source>
        <dbReference type="Google" id="ProtNLM"/>
    </source>
</evidence>
<dbReference type="Pfam" id="PF11924">
    <property type="entry name" value="IAT_beta"/>
    <property type="match status" value="1"/>
</dbReference>
<dbReference type="Proteomes" id="UP000317093">
    <property type="component" value="Chromosome"/>
</dbReference>
<dbReference type="OrthoDB" id="245699at2"/>
<dbReference type="Gene3D" id="2.40.160.160">
    <property type="entry name" value="Inverse autotransporter, beta-domain"/>
    <property type="match status" value="1"/>
</dbReference>
<feature type="domain" description="Inverse autotransporter beta-domain" evidence="2">
    <location>
        <begin position="132"/>
        <end position="268"/>
    </location>
</feature>
<dbReference type="Gene3D" id="2.160.20.10">
    <property type="entry name" value="Single-stranded right-handed beta-helix, Pectin lyase-like"/>
    <property type="match status" value="1"/>
</dbReference>
<protein>
    <recommendedName>
        <fullName evidence="6">Inverse autotransporter beta-domain domain-containing protein</fullName>
    </recommendedName>
</protein>
<dbReference type="AlphaFoldDB" id="A0A518AZ77"/>
<feature type="domain" description="Right handed beta helix" evidence="3">
    <location>
        <begin position="472"/>
        <end position="638"/>
    </location>
</feature>
<organism evidence="4 5">
    <name type="scientific">Kolteria novifilia</name>
    <dbReference type="NCBI Taxonomy" id="2527975"/>
    <lineage>
        <taxon>Bacteria</taxon>
        <taxon>Pseudomonadati</taxon>
        <taxon>Planctomycetota</taxon>
        <taxon>Planctomycetia</taxon>
        <taxon>Kolteriales</taxon>
        <taxon>Kolteriaceae</taxon>
        <taxon>Kolteria</taxon>
    </lineage>
</organism>
<feature type="signal peptide" evidence="1">
    <location>
        <begin position="1"/>
        <end position="22"/>
    </location>
</feature>
<reference evidence="4 5" key="1">
    <citation type="submission" date="2019-02" db="EMBL/GenBank/DDBJ databases">
        <title>Deep-cultivation of Planctomycetes and their phenomic and genomic characterization uncovers novel biology.</title>
        <authorList>
            <person name="Wiegand S."/>
            <person name="Jogler M."/>
            <person name="Boedeker C."/>
            <person name="Pinto D."/>
            <person name="Vollmers J."/>
            <person name="Rivas-Marin E."/>
            <person name="Kohn T."/>
            <person name="Peeters S.H."/>
            <person name="Heuer A."/>
            <person name="Rast P."/>
            <person name="Oberbeckmann S."/>
            <person name="Bunk B."/>
            <person name="Jeske O."/>
            <person name="Meyerdierks A."/>
            <person name="Storesund J.E."/>
            <person name="Kallscheuer N."/>
            <person name="Luecker S."/>
            <person name="Lage O.M."/>
            <person name="Pohl T."/>
            <person name="Merkel B.J."/>
            <person name="Hornburger P."/>
            <person name="Mueller R.-W."/>
            <person name="Bruemmer F."/>
            <person name="Labrenz M."/>
            <person name="Spormann A.M."/>
            <person name="Op den Camp H."/>
            <person name="Overmann J."/>
            <person name="Amann R."/>
            <person name="Jetten M.S.M."/>
            <person name="Mascher T."/>
            <person name="Medema M.H."/>
            <person name="Devos D.P."/>
            <person name="Kaster A.-K."/>
            <person name="Ovreas L."/>
            <person name="Rohde M."/>
            <person name="Galperin M.Y."/>
            <person name="Jogler C."/>
        </authorList>
    </citation>
    <scope>NUCLEOTIDE SEQUENCE [LARGE SCALE GENOMIC DNA]</scope>
    <source>
        <strain evidence="4 5">Pan216</strain>
    </source>
</reference>
<dbReference type="SMART" id="SM00710">
    <property type="entry name" value="PbH1"/>
    <property type="match status" value="8"/>
</dbReference>
<gene>
    <name evidence="4" type="ORF">Pan216_08750</name>
</gene>
<dbReference type="InterPro" id="IPR006626">
    <property type="entry name" value="PbH1"/>
</dbReference>
<dbReference type="InterPro" id="IPR039448">
    <property type="entry name" value="Beta_helix"/>
</dbReference>
<evidence type="ECO:0000256" key="1">
    <source>
        <dbReference type="SAM" id="SignalP"/>
    </source>
</evidence>
<dbReference type="InterPro" id="IPR024519">
    <property type="entry name" value="IAT_beta"/>
</dbReference>
<evidence type="ECO:0000259" key="2">
    <source>
        <dbReference type="Pfam" id="PF11924"/>
    </source>
</evidence>
<dbReference type="SUPFAM" id="SSF51126">
    <property type="entry name" value="Pectin lyase-like"/>
    <property type="match status" value="1"/>
</dbReference>
<sequence length="883" mass="92606" precursor="true">MGHRYDLAALLVIVACAAPGLADQAATGDESLKRNRPVEEAKVVAVEPIDLPSELTPPPPVAIEASASESDEETIAAKSEMSNIGDEVIEEGGEAVDIIDSAPKRFLRGIGPRVGIAHDTGPGIGYRESFTSFEGFIPLLEAPGRNITFFDGNLLLSNSAALGTNLGLGHRFYSKRFNRIFGAYSYYDNRDTGQRTFSQIGVGVETLGEVWDFRTNVYAPVGSTRKTVGGVHDPYFSGNNVYFLQDYQTALTGLDMEAGALLWAYRAFELRGFGGWYHYKGEDTPQAYGARGRIAARVTKNLFLQLAVENDTLFDTTVVFQGAYRLYRRNSARNKRSLEFIDRLGDPVQRQRAIAVLRDSQPELAVSTTGSALQFYHVDNTVSGGSGTFEDPYGTLGQAEAASDVGEYIYVRRGDGTARGMDQGIVLKDYQHLLGEGTSHLINSSKGLFVLPGETSGGAPVITSPDVAIRLANGNEVAGFTIDGAGGTAIVGDGITNAAVRDTTILNAGGDGIRLTGFLGGGLVQNTSIVNPGRAGFGGRGIAIEQGAGDLGFSIQGNTIEGTTDSAIVVTAQGGVLDASLTGNAIDASGITTNAPAVIVTAQGESDAEVTFSSNVLVDSPGTGVSMVARDSADLEANIENNAITDAGGIGLSFDGSGNSYTKIRAINNTILRPQGTGVLLTMRDTSLVTGTLASTIVDGGLDDAVRIEGADQTELLVSVYGNVFQNNAGAGTRLLTTGSSIAGIEWGSTIVDNSAHGFVADASDDSKVSLRISQSNIANSAGEGVLLTSHGNANLKAIVDDILFQANNQSTGTMAFSARNEEASTMSIYMLGNSSDSGFRLESTGASFSIVEEALGGNEGAIEQIGIFESITDEDYLEIDEE</sequence>
<keyword evidence="5" id="KW-1185">Reference proteome</keyword>
<feature type="chain" id="PRO_5022086032" description="Inverse autotransporter beta-domain domain-containing protein" evidence="1">
    <location>
        <begin position="23"/>
        <end position="883"/>
    </location>
</feature>
<dbReference type="InterPro" id="IPR038177">
    <property type="entry name" value="IAT_beta_sf"/>
</dbReference>
<keyword evidence="1" id="KW-0732">Signal</keyword>
<dbReference type="InterPro" id="IPR012334">
    <property type="entry name" value="Pectin_lyas_fold"/>
</dbReference>